<dbReference type="GO" id="GO:0008270">
    <property type="term" value="F:zinc ion binding"/>
    <property type="evidence" value="ECO:0007669"/>
    <property type="project" value="UniProtKB-KW"/>
</dbReference>
<evidence type="ECO:0000256" key="6">
    <source>
        <dbReference type="SAM" id="MobiDB-lite"/>
    </source>
</evidence>
<dbReference type="Proteomes" id="UP001154078">
    <property type="component" value="Chromosome 5"/>
</dbReference>
<dbReference type="OrthoDB" id="3561125at2759"/>
<evidence type="ECO:0000256" key="3">
    <source>
        <dbReference type="ARBA" id="ARBA00022771"/>
    </source>
</evidence>
<evidence type="ECO:0000256" key="1">
    <source>
        <dbReference type="ARBA" id="ARBA00022723"/>
    </source>
</evidence>
<evidence type="ECO:0000256" key="5">
    <source>
        <dbReference type="PROSITE-ProRule" id="PRU00042"/>
    </source>
</evidence>
<reference evidence="8" key="1">
    <citation type="submission" date="2021-12" db="EMBL/GenBank/DDBJ databases">
        <authorList>
            <person name="King R."/>
        </authorList>
    </citation>
    <scope>NUCLEOTIDE SEQUENCE</scope>
</reference>
<dbReference type="PROSITE" id="PS50157">
    <property type="entry name" value="ZINC_FINGER_C2H2_2"/>
    <property type="match status" value="4"/>
</dbReference>
<dbReference type="InterPro" id="IPR036236">
    <property type="entry name" value="Znf_C2H2_sf"/>
</dbReference>
<dbReference type="AlphaFoldDB" id="A0A9P0B543"/>
<dbReference type="Gene3D" id="3.30.160.60">
    <property type="entry name" value="Classic Zinc Finger"/>
    <property type="match status" value="3"/>
</dbReference>
<feature type="compositionally biased region" description="Basic and acidic residues" evidence="6">
    <location>
        <begin position="135"/>
        <end position="156"/>
    </location>
</feature>
<feature type="domain" description="C2H2-type" evidence="7">
    <location>
        <begin position="421"/>
        <end position="444"/>
    </location>
</feature>
<evidence type="ECO:0000256" key="4">
    <source>
        <dbReference type="ARBA" id="ARBA00022833"/>
    </source>
</evidence>
<feature type="domain" description="C2H2-type" evidence="7">
    <location>
        <begin position="353"/>
        <end position="380"/>
    </location>
</feature>
<gene>
    <name evidence="8" type="ORF">MELIAE_LOCUS7682</name>
</gene>
<dbReference type="PROSITE" id="PS00028">
    <property type="entry name" value="ZINC_FINGER_C2H2_1"/>
    <property type="match status" value="1"/>
</dbReference>
<feature type="domain" description="C2H2-type" evidence="7">
    <location>
        <begin position="289"/>
        <end position="316"/>
    </location>
</feature>
<keyword evidence="4" id="KW-0862">Zinc</keyword>
<evidence type="ECO:0000313" key="8">
    <source>
        <dbReference type="EMBL" id="CAH0556816.1"/>
    </source>
</evidence>
<dbReference type="PANTHER" id="PTHR24379">
    <property type="entry name" value="KRAB AND ZINC FINGER DOMAIN-CONTAINING"/>
    <property type="match status" value="1"/>
</dbReference>
<dbReference type="InterPro" id="IPR013087">
    <property type="entry name" value="Znf_C2H2_type"/>
</dbReference>
<accession>A0A9P0B543</accession>
<dbReference type="Pfam" id="PF13909">
    <property type="entry name" value="zf-H2C2_5"/>
    <property type="match status" value="1"/>
</dbReference>
<evidence type="ECO:0000313" key="9">
    <source>
        <dbReference type="Proteomes" id="UP001154078"/>
    </source>
</evidence>
<dbReference type="SMART" id="SM00355">
    <property type="entry name" value="ZnF_C2H2"/>
    <property type="match status" value="6"/>
</dbReference>
<protein>
    <recommendedName>
        <fullName evidence="7">C2H2-type domain-containing protein</fullName>
    </recommendedName>
</protein>
<keyword evidence="1" id="KW-0479">Metal-binding</keyword>
<name>A0A9P0B543_BRAAE</name>
<proteinExistence type="predicted"/>
<keyword evidence="2" id="KW-0677">Repeat</keyword>
<feature type="region of interest" description="Disordered" evidence="6">
    <location>
        <begin position="135"/>
        <end position="161"/>
    </location>
</feature>
<dbReference type="PANTHER" id="PTHR24379:SF121">
    <property type="entry name" value="C2H2-TYPE DOMAIN-CONTAINING PROTEIN"/>
    <property type="match status" value="1"/>
</dbReference>
<organism evidence="8 9">
    <name type="scientific">Brassicogethes aeneus</name>
    <name type="common">Rape pollen beetle</name>
    <name type="synonym">Meligethes aeneus</name>
    <dbReference type="NCBI Taxonomy" id="1431903"/>
    <lineage>
        <taxon>Eukaryota</taxon>
        <taxon>Metazoa</taxon>
        <taxon>Ecdysozoa</taxon>
        <taxon>Arthropoda</taxon>
        <taxon>Hexapoda</taxon>
        <taxon>Insecta</taxon>
        <taxon>Pterygota</taxon>
        <taxon>Neoptera</taxon>
        <taxon>Endopterygota</taxon>
        <taxon>Coleoptera</taxon>
        <taxon>Polyphaga</taxon>
        <taxon>Cucujiformia</taxon>
        <taxon>Nitidulidae</taxon>
        <taxon>Meligethinae</taxon>
        <taxon>Brassicogethes</taxon>
    </lineage>
</organism>
<evidence type="ECO:0000256" key="2">
    <source>
        <dbReference type="ARBA" id="ARBA00022737"/>
    </source>
</evidence>
<dbReference type="EMBL" id="OV121136">
    <property type="protein sequence ID" value="CAH0556816.1"/>
    <property type="molecule type" value="Genomic_DNA"/>
</dbReference>
<evidence type="ECO:0000259" key="7">
    <source>
        <dbReference type="PROSITE" id="PS50157"/>
    </source>
</evidence>
<keyword evidence="9" id="KW-1185">Reference proteome</keyword>
<feature type="domain" description="C2H2-type" evidence="7">
    <location>
        <begin position="258"/>
        <end position="286"/>
    </location>
</feature>
<sequence>MEQIVVKKEPKEVVDNFKGDILINYDERSTSADQEMPSTSWIAIKQEFKEELSANDNMDYNDFEGDILMKPSTSADPEMPSFSWIAIKQEIKEELWLKEETFTEKEALLNKGSKINESDHSDNKDEIKHFSCNIKEEGRDSDFPENDYTKSSHNEEKEEDEAMFETKLEVKYHGVEFLDKSGTGSKVNKEIMAKMVLPKAGKEIETDPESRSAIVEDVFYCVYKCKHCSVKFLKKELLESHGEQCLRPRVNVGKEKPFKCDLCPKKYETKRSLLHHKKYFHRKDELEKFKCDQCDYETVTKSSFKSHLKVHDNKINISGKTHQCTKCTYSTAFKINYDDHLKLCLKLKNVKWYDCQICHYRTIKKSSLNVHKKIHSKIKELKCLFCQYKCNQKQHLDNHILTHHSDLLNESNRNIITSKIHQCKHCNFGTTISSHLKRHLKNHH</sequence>
<keyword evidence="3 5" id="KW-0863">Zinc-finger</keyword>
<dbReference type="SUPFAM" id="SSF57667">
    <property type="entry name" value="beta-beta-alpha zinc fingers"/>
    <property type="match status" value="2"/>
</dbReference>